<reference evidence="2" key="1">
    <citation type="submission" date="2022-10" db="EMBL/GenBank/DDBJ databases">
        <authorList>
            <person name="Chen Y."/>
            <person name="Dougan E. K."/>
            <person name="Chan C."/>
            <person name="Rhodes N."/>
            <person name="Thang M."/>
        </authorList>
    </citation>
    <scope>NUCLEOTIDE SEQUENCE</scope>
</reference>
<evidence type="ECO:0000313" key="4">
    <source>
        <dbReference type="EMBL" id="CAL4798984.1"/>
    </source>
</evidence>
<feature type="compositionally biased region" description="Polar residues" evidence="1">
    <location>
        <begin position="440"/>
        <end position="451"/>
    </location>
</feature>
<dbReference type="SUPFAM" id="SSF54001">
    <property type="entry name" value="Cysteine proteinases"/>
    <property type="match status" value="1"/>
</dbReference>
<dbReference type="Gene3D" id="3.90.70.80">
    <property type="match status" value="1"/>
</dbReference>
<feature type="compositionally biased region" description="Basic and acidic residues" evidence="1">
    <location>
        <begin position="415"/>
        <end position="424"/>
    </location>
</feature>
<keyword evidence="5" id="KW-1185">Reference proteome</keyword>
<dbReference type="Proteomes" id="UP001152797">
    <property type="component" value="Unassembled WGS sequence"/>
</dbReference>
<keyword evidence="4" id="KW-0548">Nucleotidyltransferase</keyword>
<keyword evidence="4" id="KW-0695">RNA-directed DNA polymerase</keyword>
<feature type="region of interest" description="Disordered" evidence="1">
    <location>
        <begin position="80"/>
        <end position="138"/>
    </location>
</feature>
<feature type="compositionally biased region" description="Basic and acidic residues" evidence="1">
    <location>
        <begin position="528"/>
        <end position="551"/>
    </location>
</feature>
<gene>
    <name evidence="2" type="ORF">C1SCF055_LOCUS36810</name>
</gene>
<feature type="region of interest" description="Disordered" evidence="1">
    <location>
        <begin position="496"/>
        <end position="555"/>
    </location>
</feature>
<dbReference type="CDD" id="cd22744">
    <property type="entry name" value="OTU"/>
    <property type="match status" value="1"/>
</dbReference>
<protein>
    <submittedName>
        <fullName evidence="4">Reverse transcriptase domain-containing protein</fullName>
    </submittedName>
</protein>
<dbReference type="InterPro" id="IPR038765">
    <property type="entry name" value="Papain-like_cys_pep_sf"/>
</dbReference>
<evidence type="ECO:0000313" key="2">
    <source>
        <dbReference type="EMBL" id="CAI4011672.1"/>
    </source>
</evidence>
<evidence type="ECO:0000256" key="1">
    <source>
        <dbReference type="SAM" id="MobiDB-lite"/>
    </source>
</evidence>
<name>A0A9P1DLP3_9DINO</name>
<dbReference type="EMBL" id="CAMXCT020005201">
    <property type="protein sequence ID" value="CAL1165047.1"/>
    <property type="molecule type" value="Genomic_DNA"/>
</dbReference>
<feature type="non-terminal residue" evidence="2">
    <location>
        <position position="1033"/>
    </location>
</feature>
<feature type="compositionally biased region" description="Basic and acidic residues" evidence="1">
    <location>
        <begin position="127"/>
        <end position="137"/>
    </location>
</feature>
<feature type="compositionally biased region" description="Basic and acidic residues" evidence="1">
    <location>
        <begin position="83"/>
        <end position="102"/>
    </location>
</feature>
<keyword evidence="4" id="KW-0808">Transferase</keyword>
<dbReference type="EMBL" id="CAMXCT030005201">
    <property type="protein sequence ID" value="CAL4798984.1"/>
    <property type="molecule type" value="Genomic_DNA"/>
</dbReference>
<sequence length="1033" mass="115364">QLLLRLQPQQSGTVAAGSSRDLAANHDVNYTGRPGLIVENATTQSNGPPEMTRNVKKWQLTIDVPRSGRQIADALSEYGSVDVEPKPDPSRQEQLRDNKDEDYTILETGERGQPMCLRKGLGNDIGFTKKSDEDIEKKPKRIQISGVPRDWMAEELVDFLKQQGPRKTWDEIKDQPPQTANTRGRPAKRQAKEPDERHRSRSAAEKPEKGDENKDPMEVEKTQLDSQTQPEAIDKQSSKPTSQSLGNLTDALTQNWTLADQGGCGDCGYRALIDNFHYQTTGETLSKEECIKNANLFRTEVVRHVRKHQDRYENHVRGGKEAFPAFCDNALKQTHWICGLLLQAAAEVKSCCIVVWNQKDEVLERFTFAPEWSPQGMPRMKKEAPILVVYRNDKHYQSVRPPQDQDGMTKVPKHWARETAKPEAEALGGAGPSVGESPKTLHTLSPGSSHAPSLHTLPASSFRGSSGGGVMITRAPSLHSLVPSASSPPRLRAVVHGHAAGGGSSGALARPHPPRSPSLLTLAASPHSCDRSGTKDKGAVKNDNTECDFRPDTAPYPRHLKRLDAKSQSRPRNFLKVAEPGVAQNAGKAAQAAGHLVTEVLPPDAMAAAPDMLQRVSPALLRILREFWADIWNRRQISWDDIWDDLVTHTPPRPAPDSWPSLTPEQLRSATKCSRGSAPGLDGWRAEELSLFSDEMWQDAGCPPETVSTSITLLGFQFMGVTQRKAKDRELTRLTEAKEVLRKCRCLPGSKTRKAAVARVCAPAKASWGWLFRRPTHAESNAFFQGAKALHQWPKQSAVPLLQIFTGHWWDLGFAATVTTLRVLTRYVHKTQMQLQNWPPKMSGWTGSFRKGMQELGFAEAGSWTWTHPMLETIQIQPTTLPEKATEVLSHRLRDAWRIRKYEEFLELDRRDSTVCADIPCDLTRINILRKKKLNSHELAVVTGAFISPQCRNAMGGAEETCPYCQHVCATVQHMLWECTQNPHRDPTIRPHDVLQERLAWPTTDPTKVDHDNKLLRFAAATRADVLQQRHDD</sequence>
<feature type="region of interest" description="Disordered" evidence="1">
    <location>
        <begin position="165"/>
        <end position="246"/>
    </location>
</feature>
<dbReference type="AlphaFoldDB" id="A0A9P1DLP3"/>
<proteinExistence type="predicted"/>
<reference evidence="3" key="2">
    <citation type="submission" date="2024-04" db="EMBL/GenBank/DDBJ databases">
        <authorList>
            <person name="Chen Y."/>
            <person name="Shah S."/>
            <person name="Dougan E. K."/>
            <person name="Thang M."/>
            <person name="Chan C."/>
        </authorList>
    </citation>
    <scope>NUCLEOTIDE SEQUENCE [LARGE SCALE GENOMIC DNA]</scope>
</reference>
<dbReference type="GO" id="GO:0003964">
    <property type="term" value="F:RNA-directed DNA polymerase activity"/>
    <property type="evidence" value="ECO:0007669"/>
    <property type="project" value="UniProtKB-KW"/>
</dbReference>
<accession>A0A9P1DLP3</accession>
<feature type="compositionally biased region" description="Basic and acidic residues" evidence="1">
    <location>
        <begin position="190"/>
        <end position="223"/>
    </location>
</feature>
<dbReference type="EMBL" id="CAMXCT010005201">
    <property type="protein sequence ID" value="CAI4011672.1"/>
    <property type="molecule type" value="Genomic_DNA"/>
</dbReference>
<evidence type="ECO:0000313" key="3">
    <source>
        <dbReference type="EMBL" id="CAL1165047.1"/>
    </source>
</evidence>
<feature type="region of interest" description="Disordered" evidence="1">
    <location>
        <begin position="397"/>
        <end position="462"/>
    </location>
</feature>
<evidence type="ECO:0000313" key="5">
    <source>
        <dbReference type="Proteomes" id="UP001152797"/>
    </source>
</evidence>
<comment type="caution">
    <text evidence="2">The sequence shown here is derived from an EMBL/GenBank/DDBJ whole genome shotgun (WGS) entry which is preliminary data.</text>
</comment>
<organism evidence="2">
    <name type="scientific">Cladocopium goreaui</name>
    <dbReference type="NCBI Taxonomy" id="2562237"/>
    <lineage>
        <taxon>Eukaryota</taxon>
        <taxon>Sar</taxon>
        <taxon>Alveolata</taxon>
        <taxon>Dinophyceae</taxon>
        <taxon>Suessiales</taxon>
        <taxon>Symbiodiniaceae</taxon>
        <taxon>Cladocopium</taxon>
    </lineage>
</organism>